<name>A0AAQ2T0S1_MORBO</name>
<keyword evidence="1" id="KW-0812">Transmembrane</keyword>
<gene>
    <name evidence="2" type="ORF">LP092_05595</name>
    <name evidence="3" type="ORF">LP129_05910</name>
</gene>
<proteinExistence type="predicted"/>
<keyword evidence="5" id="KW-1185">Reference proteome</keyword>
<evidence type="ECO:0000256" key="1">
    <source>
        <dbReference type="SAM" id="Phobius"/>
    </source>
</evidence>
<dbReference type="AlphaFoldDB" id="A0AAQ2T0S1"/>
<dbReference type="RefSeq" id="WP_264676232.1">
    <property type="nucleotide sequence ID" value="NZ_CP087765.1"/>
</dbReference>
<dbReference type="EMBL" id="CP087830">
    <property type="protein sequence ID" value="UZA04213.1"/>
    <property type="molecule type" value="Genomic_DNA"/>
</dbReference>
<reference evidence="3 4" key="1">
    <citation type="journal article" date="2022" name="BMC Microbiol.">
        <title>Whole genome sequencing of Moraxella bovis strains from North America reveals two genotypes with different genetic determinants.</title>
        <authorList>
            <person name="Wynn E.L."/>
            <person name="Hille M.M."/>
            <person name="Loy J.D."/>
            <person name="Schuller G."/>
            <person name="Kuhn K.L."/>
            <person name="Dickey A.M."/>
            <person name="Bono J.L."/>
            <person name="Clawson M.L."/>
        </authorList>
    </citation>
    <scope>NUCLEOTIDE SEQUENCE [LARGE SCALE GENOMIC DNA]</scope>
    <source>
        <strain evidence="2">SAM102599</strain>
        <strain evidence="3 4">SAM57978</strain>
    </source>
</reference>
<dbReference type="Proteomes" id="UP001163632">
    <property type="component" value="Chromosome"/>
</dbReference>
<dbReference type="EMBL" id="CP087781">
    <property type="protein sequence ID" value="UZA52667.1"/>
    <property type="molecule type" value="Genomic_DNA"/>
</dbReference>
<accession>A0AAQ2T0S1</accession>
<dbReference type="Proteomes" id="UP001163283">
    <property type="component" value="Chromosome"/>
</dbReference>
<dbReference type="GeneID" id="77188938"/>
<organism evidence="3 4">
    <name type="scientific">Moraxella bovis</name>
    <dbReference type="NCBI Taxonomy" id="476"/>
    <lineage>
        <taxon>Bacteria</taxon>
        <taxon>Pseudomonadati</taxon>
        <taxon>Pseudomonadota</taxon>
        <taxon>Gammaproteobacteria</taxon>
        <taxon>Moraxellales</taxon>
        <taxon>Moraxellaceae</taxon>
        <taxon>Moraxella</taxon>
    </lineage>
</organism>
<keyword evidence="1" id="KW-1133">Transmembrane helix</keyword>
<feature type="transmembrane region" description="Helical" evidence="1">
    <location>
        <begin position="9"/>
        <end position="28"/>
    </location>
</feature>
<keyword evidence="1" id="KW-0472">Membrane</keyword>
<evidence type="ECO:0000313" key="4">
    <source>
        <dbReference type="Proteomes" id="UP001163283"/>
    </source>
</evidence>
<protein>
    <submittedName>
        <fullName evidence="3">Uncharacterized protein</fullName>
    </submittedName>
</protein>
<evidence type="ECO:0000313" key="2">
    <source>
        <dbReference type="EMBL" id="UZA04213.1"/>
    </source>
</evidence>
<sequence>MTEGESKDLFGLFVFGLVALMLIGYLYIKEQNEQEAREIYISAKQTYINIEQDELYKKSYLDVEDGSDCSQDCSGHEAGFEWAKENHPKDVSDCHSHSQSFLEGCEAFLAELDSIWNNPEDRYDFQDKVNSYIDNDFRNRGRYE</sequence>
<evidence type="ECO:0000313" key="3">
    <source>
        <dbReference type="EMBL" id="UZA52667.1"/>
    </source>
</evidence>
<evidence type="ECO:0000313" key="5">
    <source>
        <dbReference type="Proteomes" id="UP001163632"/>
    </source>
</evidence>